<dbReference type="GO" id="GO:0003677">
    <property type="term" value="F:DNA binding"/>
    <property type="evidence" value="ECO:0007669"/>
    <property type="project" value="InterPro"/>
</dbReference>
<organism evidence="4 5">
    <name type="scientific">Bizionia saleffrena</name>
    <dbReference type="NCBI Taxonomy" id="291189"/>
    <lineage>
        <taxon>Bacteria</taxon>
        <taxon>Pseudomonadati</taxon>
        <taxon>Bacteroidota</taxon>
        <taxon>Flavobacteriia</taxon>
        <taxon>Flavobacteriales</taxon>
        <taxon>Flavobacteriaceae</taxon>
        <taxon>Bizionia</taxon>
    </lineage>
</organism>
<dbReference type="InterPro" id="IPR007492">
    <property type="entry name" value="LytTR_DNA-bd_dom"/>
</dbReference>
<dbReference type="InterPro" id="IPR011006">
    <property type="entry name" value="CheY-like_superfamily"/>
</dbReference>
<evidence type="ECO:0000313" key="4">
    <source>
        <dbReference type="EMBL" id="TYB74470.1"/>
    </source>
</evidence>
<dbReference type="SMART" id="SM00850">
    <property type="entry name" value="LytTR"/>
    <property type="match status" value="1"/>
</dbReference>
<dbReference type="SMART" id="SM00448">
    <property type="entry name" value="REC"/>
    <property type="match status" value="1"/>
</dbReference>
<name>A0A8H2LMF0_9FLAO</name>
<dbReference type="PROSITE" id="PS50930">
    <property type="entry name" value="HTH_LYTTR"/>
    <property type="match status" value="1"/>
</dbReference>
<dbReference type="EMBL" id="VSKM01000006">
    <property type="protein sequence ID" value="TYB74470.1"/>
    <property type="molecule type" value="Genomic_DNA"/>
</dbReference>
<dbReference type="InterPro" id="IPR001789">
    <property type="entry name" value="Sig_transdc_resp-reg_receiver"/>
</dbReference>
<reference evidence="4 5" key="1">
    <citation type="submission" date="2019-08" db="EMBL/GenBank/DDBJ databases">
        <title>Genomes of Antarctic Bizionia species.</title>
        <authorList>
            <person name="Bowman J.P."/>
        </authorList>
    </citation>
    <scope>NUCLEOTIDE SEQUENCE [LARGE SCALE GENOMIC DNA]</scope>
    <source>
        <strain evidence="4 5">HFD</strain>
    </source>
</reference>
<dbReference type="Pfam" id="PF04397">
    <property type="entry name" value="LytTR"/>
    <property type="match status" value="1"/>
</dbReference>
<comment type="caution">
    <text evidence="4">The sequence shown here is derived from an EMBL/GenBank/DDBJ whole genome shotgun (WGS) entry which is preliminary data.</text>
</comment>
<feature type="modified residue" description="4-aspartylphosphate" evidence="1">
    <location>
        <position position="57"/>
    </location>
</feature>
<dbReference type="Gene3D" id="2.40.50.1020">
    <property type="entry name" value="LytTr DNA-binding domain"/>
    <property type="match status" value="1"/>
</dbReference>
<dbReference type="PROSITE" id="PS50110">
    <property type="entry name" value="RESPONSE_REGULATORY"/>
    <property type="match status" value="1"/>
</dbReference>
<accession>A0A8H2LMF0</accession>
<feature type="domain" description="Response regulatory" evidence="2">
    <location>
        <begin position="5"/>
        <end position="118"/>
    </location>
</feature>
<dbReference type="InterPro" id="IPR046947">
    <property type="entry name" value="LytR-like"/>
</dbReference>
<dbReference type="AlphaFoldDB" id="A0A8H2LMF0"/>
<dbReference type="PANTHER" id="PTHR37299:SF1">
    <property type="entry name" value="STAGE 0 SPORULATION PROTEIN A HOMOLOG"/>
    <property type="match status" value="1"/>
</dbReference>
<evidence type="ECO:0000259" key="2">
    <source>
        <dbReference type="PROSITE" id="PS50110"/>
    </source>
</evidence>
<proteinExistence type="predicted"/>
<dbReference type="GO" id="GO:0000156">
    <property type="term" value="F:phosphorelay response regulator activity"/>
    <property type="evidence" value="ECO:0007669"/>
    <property type="project" value="InterPro"/>
</dbReference>
<keyword evidence="1" id="KW-0597">Phosphoprotein</keyword>
<sequence length="253" mass="29134">MIKLNSIIINDNKETLTLLEKFVEENSMIMNIVGSTASIKEAITLIKKNRPEVVFIDITFKDDAFFDMLAQIEFNTPKLVFISEHHNIAVKAFKNNAIDFILKPIEFNNVILALYKVIEAIKMERIYQDNKISNINILNAQNQGGKYVAVASIDKVEIIHMTNIMYCAAEGKYTYFHLLNGKKIMSSKNLGEYSTILSNSCFFRIHHSYIINVHHISIISKKNGYYCEFPNGIALPIAKRRQEDFNKFIKLRD</sequence>
<gene>
    <name evidence="4" type="ORF">ES676_07275</name>
</gene>
<evidence type="ECO:0000259" key="3">
    <source>
        <dbReference type="PROSITE" id="PS50930"/>
    </source>
</evidence>
<dbReference type="Pfam" id="PF00072">
    <property type="entry name" value="Response_reg"/>
    <property type="match status" value="1"/>
</dbReference>
<dbReference type="Proteomes" id="UP000323324">
    <property type="component" value="Unassembled WGS sequence"/>
</dbReference>
<keyword evidence="5" id="KW-1185">Reference proteome</keyword>
<evidence type="ECO:0000313" key="5">
    <source>
        <dbReference type="Proteomes" id="UP000323324"/>
    </source>
</evidence>
<feature type="domain" description="HTH LytTR-type" evidence="3">
    <location>
        <begin position="154"/>
        <end position="251"/>
    </location>
</feature>
<dbReference type="RefSeq" id="WP_148369666.1">
    <property type="nucleotide sequence ID" value="NZ_VSKM01000006.1"/>
</dbReference>
<evidence type="ECO:0000256" key="1">
    <source>
        <dbReference type="PROSITE-ProRule" id="PRU00169"/>
    </source>
</evidence>
<dbReference type="PANTHER" id="PTHR37299">
    <property type="entry name" value="TRANSCRIPTIONAL REGULATOR-RELATED"/>
    <property type="match status" value="1"/>
</dbReference>
<protein>
    <submittedName>
        <fullName evidence="4">Response regulator transcription factor</fullName>
    </submittedName>
</protein>
<dbReference type="Gene3D" id="3.40.50.2300">
    <property type="match status" value="1"/>
</dbReference>
<dbReference type="SUPFAM" id="SSF52172">
    <property type="entry name" value="CheY-like"/>
    <property type="match status" value="1"/>
</dbReference>